<dbReference type="OrthoDB" id="550390at2759"/>
<dbReference type="Proteomes" id="UP000001058">
    <property type="component" value="Unassembled WGS sequence"/>
</dbReference>
<name>D8UA05_VOLCA</name>
<evidence type="ECO:0000256" key="1">
    <source>
        <dbReference type="SAM" id="MobiDB-lite"/>
    </source>
</evidence>
<feature type="compositionally biased region" description="Pro residues" evidence="1">
    <location>
        <begin position="985"/>
        <end position="1017"/>
    </location>
</feature>
<proteinExistence type="predicted"/>
<dbReference type="eggNOG" id="KOG4475">
    <property type="taxonomic scope" value="Eukaryota"/>
</dbReference>
<feature type="region of interest" description="Disordered" evidence="1">
    <location>
        <begin position="1"/>
        <end position="66"/>
    </location>
</feature>
<feature type="compositionally biased region" description="Pro residues" evidence="1">
    <location>
        <begin position="555"/>
        <end position="780"/>
    </location>
</feature>
<dbReference type="PRINTS" id="PR01217">
    <property type="entry name" value="PRICHEXTENSN"/>
</dbReference>
<keyword evidence="3" id="KW-1185">Reference proteome</keyword>
<feature type="region of interest" description="Disordered" evidence="1">
    <location>
        <begin position="548"/>
        <end position="787"/>
    </location>
</feature>
<evidence type="ECO:0008006" key="4">
    <source>
        <dbReference type="Google" id="ProtNLM"/>
    </source>
</evidence>
<sequence>MASEYVDGASLELAPEDTDGGNRRELNGLLSGAPSSPPYPDGSTSVEKGWLESPLSPDRVGDSPPSGYSCLYSDPQNYILPSSSPNVNVMDSCDQQANCLDIFMDSGTCKTVTGSNASWLYCEVCLYWSNVRGTCAKSTGDTVSHVCMGDEFYPVIATAGGQPAAGNTQKLDGWSNGAENRYCQWVRWNSSNFDTELVHFTVKDGTGACRDAPGPLQGGIETCSDQAGCLDIFMDSGTCKTVTGSNASWLYCEVCLYWSNVRGTCAKSTGDTVSHVCMGDEFYPVIATAGGQPAAGNTQKLDGWSNGAKNRYCQWVRWNSSNFDTELVHFTVKDGTGACRDAPGPLQVTLQGLTATCQAPRVVNNTLAGCGTGDQANECLWSFNGGIETCSDQAGCLDIFMDSGTCKTVTGSNASWLYCEVCLYWSNVRGTCAKSTGDTVSHVCMGDEFYPVIATAGGQPAAGNTQKLDGWSNGAENRYCQWVRWNSSNFDTELVHFTVKDGTGACRDAPGPLQVTLQGLTATCQAPRVVNNTLAGCGTGDQANECLWSFNQPSPAKPPSPQPPPPQPPSPPKPPSPQPPPPQPPSPVKPPIPQPPPPQPPSPPKPPSPQPPPPQPPSPVKPPSPQPPPPQQPSPAKPPSPQPPPPQPPSPPKPPSPQPPPPQQPSPVKPPIPQPPPPQPPSPPKPPSPQPPPPQPPSPVKPPIPQPPPPQQPSPAKPPSPQPPPPQPPSPPKPPSPQPPPPQPPSPVKPPIPQPPPPQPPSPAKPPSPQPPPPQPPSPQGPFDACTGQAGCLDVYIDSGTCEYMPESNGSSGSGAGNNADSDDDGGEGSWFYCQVCLYWSTSREECTREDGDVYSAVCMGDRQDAVMPGPGWKPKSGDTRKRLDWSSGISDRYCQWVRWNETNFGTETVRFSVKDGSGTCREGDGKLNVTLQGIGATCQGPRRINGSFAGCDDTEDQAYDCLWSFSIPRPGTPDFKCASLPQSSPRPPWRPPVIPPSPPKPPVSPPASPRTGPPSPSVTPYPLDCVYSDPGNYSLIDVPGDGCTTQASCLDVHFDSGTCIVTTEDIDGGGNEINDGGSPAWLYCQVCLYWSNMRGGCSKGSGDLMEQVCMGDQGYPVMPRAGSIPKAGNTSSLVQWGFGVANRYCQWVRWNETNFGAETIPMLYTYPCKG</sequence>
<dbReference type="InParanoid" id="D8UA05"/>
<organism evidence="3">
    <name type="scientific">Volvox carteri f. nagariensis</name>
    <dbReference type="NCBI Taxonomy" id="3068"/>
    <lineage>
        <taxon>Eukaryota</taxon>
        <taxon>Viridiplantae</taxon>
        <taxon>Chlorophyta</taxon>
        <taxon>core chlorophytes</taxon>
        <taxon>Chlorophyceae</taxon>
        <taxon>CS clade</taxon>
        <taxon>Chlamydomonadales</taxon>
        <taxon>Volvocaceae</taxon>
        <taxon>Volvox</taxon>
    </lineage>
</organism>
<evidence type="ECO:0000313" key="2">
    <source>
        <dbReference type="EMBL" id="EFJ43503.1"/>
    </source>
</evidence>
<dbReference type="KEGG" id="vcn:VOLCADRAFT_96399"/>
<evidence type="ECO:0000313" key="3">
    <source>
        <dbReference type="Proteomes" id="UP000001058"/>
    </source>
</evidence>
<dbReference type="RefSeq" id="XP_002955432.1">
    <property type="nucleotide sequence ID" value="XM_002955386.1"/>
</dbReference>
<gene>
    <name evidence="2" type="ORF">VOLCADRAFT_96399</name>
</gene>
<reference evidence="2 3" key="1">
    <citation type="journal article" date="2010" name="Science">
        <title>Genomic analysis of organismal complexity in the multicellular green alga Volvox carteri.</title>
        <authorList>
            <person name="Prochnik S.E."/>
            <person name="Umen J."/>
            <person name="Nedelcu A.M."/>
            <person name="Hallmann A."/>
            <person name="Miller S.M."/>
            <person name="Nishii I."/>
            <person name="Ferris P."/>
            <person name="Kuo A."/>
            <person name="Mitros T."/>
            <person name="Fritz-Laylin L.K."/>
            <person name="Hellsten U."/>
            <person name="Chapman J."/>
            <person name="Simakov O."/>
            <person name="Rensing S.A."/>
            <person name="Terry A."/>
            <person name="Pangilinan J."/>
            <person name="Kapitonov V."/>
            <person name="Jurka J."/>
            <person name="Salamov A."/>
            <person name="Shapiro H."/>
            <person name="Schmutz J."/>
            <person name="Grimwood J."/>
            <person name="Lindquist E."/>
            <person name="Lucas S."/>
            <person name="Grigoriev I.V."/>
            <person name="Schmitt R."/>
            <person name="Kirk D."/>
            <person name="Rokhsar D.S."/>
        </authorList>
    </citation>
    <scope>NUCLEOTIDE SEQUENCE [LARGE SCALE GENOMIC DNA]</scope>
    <source>
        <strain evidence="3">f. Nagariensis / Eve</strain>
    </source>
</reference>
<feature type="region of interest" description="Disordered" evidence="1">
    <location>
        <begin position="975"/>
        <end position="1017"/>
    </location>
</feature>
<dbReference type="AlphaFoldDB" id="D8UA05"/>
<protein>
    <recommendedName>
        <fullName evidence="4">Pherophorin domain-containing protein</fullName>
    </recommendedName>
</protein>
<dbReference type="EMBL" id="GL378372">
    <property type="protein sequence ID" value="EFJ43503.1"/>
    <property type="molecule type" value="Genomic_DNA"/>
</dbReference>
<accession>D8UA05</accession>
<dbReference type="GeneID" id="9616629"/>